<dbReference type="Proteomes" id="UP000198432">
    <property type="component" value="Unassembled WGS sequence"/>
</dbReference>
<evidence type="ECO:0000313" key="2">
    <source>
        <dbReference type="Proteomes" id="UP000198432"/>
    </source>
</evidence>
<reference evidence="2" key="1">
    <citation type="submission" date="2017-06" db="EMBL/GenBank/DDBJ databases">
        <authorList>
            <person name="Varghese N."/>
            <person name="Submissions S."/>
        </authorList>
    </citation>
    <scope>NUCLEOTIDE SEQUENCE [LARGE SCALE GENOMIC DNA]</scope>
    <source>
        <strain evidence="2">NKM1</strain>
    </source>
</reference>
<organism evidence="1 2">
    <name type="scientific">Pontibacter ummariensis</name>
    <dbReference type="NCBI Taxonomy" id="1610492"/>
    <lineage>
        <taxon>Bacteria</taxon>
        <taxon>Pseudomonadati</taxon>
        <taxon>Bacteroidota</taxon>
        <taxon>Cytophagia</taxon>
        <taxon>Cytophagales</taxon>
        <taxon>Hymenobacteraceae</taxon>
        <taxon>Pontibacter</taxon>
    </lineage>
</organism>
<gene>
    <name evidence="1" type="ORF">SAMN06296052_12558</name>
</gene>
<evidence type="ECO:0000313" key="1">
    <source>
        <dbReference type="EMBL" id="SNT12332.1"/>
    </source>
</evidence>
<dbReference type="EMBL" id="FZOQ01000025">
    <property type="protein sequence ID" value="SNT12332.1"/>
    <property type="molecule type" value="Genomic_DNA"/>
</dbReference>
<proteinExistence type="predicted"/>
<accession>A0A239K3T0</accession>
<protein>
    <submittedName>
        <fullName evidence="1">Uncharacterized protein</fullName>
    </submittedName>
</protein>
<name>A0A239K3T0_9BACT</name>
<keyword evidence="2" id="KW-1185">Reference proteome</keyword>
<sequence>MTCSSIFHVKIKLELTFLMNIVYLMTMKINPQTKVVDLVIAKERNQAKQDHPQPLFAPLERFVAAVRLYASVAMTRRKGC</sequence>
<dbReference type="AlphaFoldDB" id="A0A239K3T0"/>